<evidence type="ECO:0000313" key="3">
    <source>
        <dbReference type="EMBL" id="GAA5092482.1"/>
    </source>
</evidence>
<feature type="compositionally biased region" description="Basic and acidic residues" evidence="2">
    <location>
        <begin position="475"/>
        <end position="489"/>
    </location>
</feature>
<evidence type="ECO:0000313" key="4">
    <source>
        <dbReference type="Proteomes" id="UP001500353"/>
    </source>
</evidence>
<feature type="compositionally biased region" description="Basic and acidic residues" evidence="2">
    <location>
        <begin position="499"/>
        <end position="512"/>
    </location>
</feature>
<dbReference type="EMBL" id="BAABHX010000003">
    <property type="protein sequence ID" value="GAA5092482.1"/>
    <property type="molecule type" value="Genomic_DNA"/>
</dbReference>
<feature type="compositionally biased region" description="Basic and acidic residues" evidence="2">
    <location>
        <begin position="339"/>
        <end position="386"/>
    </location>
</feature>
<comment type="caution">
    <text evidence="3">The sequence shown here is derived from an EMBL/GenBank/DDBJ whole genome shotgun (WGS) entry which is preliminary data.</text>
</comment>
<keyword evidence="4" id="KW-1185">Reference proteome</keyword>
<reference evidence="4" key="1">
    <citation type="journal article" date="2019" name="Int. J. Syst. Evol. Microbiol.">
        <title>The Global Catalogue of Microorganisms (GCM) 10K type strain sequencing project: providing services to taxonomists for standard genome sequencing and annotation.</title>
        <authorList>
            <consortium name="The Broad Institute Genomics Platform"/>
            <consortium name="The Broad Institute Genome Sequencing Center for Infectious Disease"/>
            <person name="Wu L."/>
            <person name="Ma J."/>
        </authorList>
    </citation>
    <scope>NUCLEOTIDE SEQUENCE [LARGE SCALE GENOMIC DNA]</scope>
    <source>
        <strain evidence="4">JCM 18019</strain>
    </source>
</reference>
<feature type="region of interest" description="Disordered" evidence="2">
    <location>
        <begin position="191"/>
        <end position="391"/>
    </location>
</feature>
<dbReference type="RefSeq" id="WP_345203512.1">
    <property type="nucleotide sequence ID" value="NZ_BAABHX010000003.1"/>
</dbReference>
<evidence type="ECO:0008006" key="5">
    <source>
        <dbReference type="Google" id="ProtNLM"/>
    </source>
</evidence>
<proteinExistence type="predicted"/>
<feature type="compositionally biased region" description="Basic and acidic residues" evidence="2">
    <location>
        <begin position="434"/>
        <end position="461"/>
    </location>
</feature>
<evidence type="ECO:0000256" key="1">
    <source>
        <dbReference type="SAM" id="Coils"/>
    </source>
</evidence>
<feature type="compositionally biased region" description="Basic and acidic residues" evidence="2">
    <location>
        <begin position="308"/>
        <end position="326"/>
    </location>
</feature>
<feature type="compositionally biased region" description="Polar residues" evidence="2">
    <location>
        <begin position="260"/>
        <end position="270"/>
    </location>
</feature>
<protein>
    <recommendedName>
        <fullName evidence="5">Tetratricopeptide repeat protein</fullName>
    </recommendedName>
</protein>
<feature type="coiled-coil region" evidence="1">
    <location>
        <begin position="663"/>
        <end position="693"/>
    </location>
</feature>
<feature type="compositionally biased region" description="Basic and acidic residues" evidence="2">
    <location>
        <begin position="281"/>
        <end position="290"/>
    </location>
</feature>
<evidence type="ECO:0000256" key="2">
    <source>
        <dbReference type="SAM" id="MobiDB-lite"/>
    </source>
</evidence>
<gene>
    <name evidence="3" type="ORF">GCM10023210_21450</name>
</gene>
<name>A0ABP9MBJ3_9FLAO</name>
<accession>A0ABP9MBJ3</accession>
<organism evidence="3 4">
    <name type="scientific">Chryseobacterium ginsengisoli</name>
    <dbReference type="NCBI Taxonomy" id="363853"/>
    <lineage>
        <taxon>Bacteria</taxon>
        <taxon>Pseudomonadati</taxon>
        <taxon>Bacteroidota</taxon>
        <taxon>Flavobacteriia</taxon>
        <taxon>Flavobacteriales</taxon>
        <taxon>Weeksellaceae</taxon>
        <taxon>Chryseobacterium group</taxon>
        <taxon>Chryseobacterium</taxon>
    </lineage>
</organism>
<dbReference type="Proteomes" id="UP001500353">
    <property type="component" value="Unassembled WGS sequence"/>
</dbReference>
<feature type="compositionally biased region" description="Low complexity" evidence="2">
    <location>
        <begin position="207"/>
        <end position="220"/>
    </location>
</feature>
<feature type="compositionally biased region" description="Acidic residues" evidence="2">
    <location>
        <begin position="221"/>
        <end position="230"/>
    </location>
</feature>
<feature type="region of interest" description="Disordered" evidence="2">
    <location>
        <begin position="434"/>
        <end position="533"/>
    </location>
</feature>
<sequence length="769" mass="88670">MNHRVLELLKTPKNIQSEDLNLLKEEINSFPYVQNIRALYLYGVHLYDKENYQRALSTTAAYTTDKKILYQLINGKIQQRPKPEIKAEIATEKIIPKENPLKILYQTKASNFPIKREEPPIVEAKPEIIEEPKDETVDIKEEARILPTPREEIKHLYVNGERNRILFDGEDDFLDDNNVDRIDLESTLESGSIVTQKAEKIEEPISIEENSNVEEVSPENGEIDATEENQELSPEIVIEEEKITSEPEKEEISDEPELNLQETETADNQIETSQSEEVTESETKENKPEEIADFTPETIIEEENIASESEKEEILNESDLNFHETESFDTQIKNNDVQEEVKEPETIDNKSENSDVDKAEETAEFTPEKIINEDKISSEKEEKTVQDESELSFHGMESFLPEVKIQANNAEEIITEIPQSNINKHEDEMRRLIEEVEKKMKEKAASEEKENKKEEEPENIGHDISFAETQSFEVKPSEPKTEEKNKENSTAEVQSEIVEESKEQVAEEKQESTVEEPAAVESAWKPMSFESNLPDSLLHKSAEIAQLKVETEAPKVEVIKEGIEKEQIPELVEDQSEEFGESTDILQIDEEASKTDEETPVMNVSFFGSGWTIAEPEKDKKEESKEEIQKEKVEEIPVETPKVNLLDSNVPGFINTWQSWLKIDRAEEEVEEVEEVQQEKVELKNKVIETFIETNPRISQLKDEVSFVVKEKNDDISHLMTETLANLYFEQKLYTKAIKAFETLIKKIPEKKEYFEGKIQEIKDFRTKG</sequence>
<keyword evidence="1" id="KW-0175">Coiled coil</keyword>
<feature type="compositionally biased region" description="Acidic residues" evidence="2">
    <location>
        <begin position="248"/>
        <end position="257"/>
    </location>
</feature>